<name>A0AA39QBM5_9AGAR</name>
<evidence type="ECO:0000313" key="3">
    <source>
        <dbReference type="Proteomes" id="UP001175228"/>
    </source>
</evidence>
<dbReference type="EMBL" id="JAUEPU010000008">
    <property type="protein sequence ID" value="KAK0499912.1"/>
    <property type="molecule type" value="Genomic_DNA"/>
</dbReference>
<gene>
    <name evidence="2" type="ORF">EDD18DRAFT_1348699</name>
</gene>
<comment type="caution">
    <text evidence="2">The sequence shown here is derived from an EMBL/GenBank/DDBJ whole genome shotgun (WGS) entry which is preliminary data.</text>
</comment>
<evidence type="ECO:0000313" key="2">
    <source>
        <dbReference type="EMBL" id="KAK0499912.1"/>
    </source>
</evidence>
<keyword evidence="1" id="KW-1133">Transmembrane helix</keyword>
<keyword evidence="3" id="KW-1185">Reference proteome</keyword>
<protein>
    <submittedName>
        <fullName evidence="2">Uncharacterized protein</fullName>
    </submittedName>
</protein>
<reference evidence="2" key="1">
    <citation type="submission" date="2023-06" db="EMBL/GenBank/DDBJ databases">
        <authorList>
            <consortium name="Lawrence Berkeley National Laboratory"/>
            <person name="Ahrendt S."/>
            <person name="Sahu N."/>
            <person name="Indic B."/>
            <person name="Wong-Bajracharya J."/>
            <person name="Merenyi Z."/>
            <person name="Ke H.-M."/>
            <person name="Monk M."/>
            <person name="Kocsube S."/>
            <person name="Drula E."/>
            <person name="Lipzen A."/>
            <person name="Balint B."/>
            <person name="Henrissat B."/>
            <person name="Andreopoulos B."/>
            <person name="Martin F.M."/>
            <person name="Harder C.B."/>
            <person name="Rigling D."/>
            <person name="Ford K.L."/>
            <person name="Foster G.D."/>
            <person name="Pangilinan J."/>
            <person name="Papanicolaou A."/>
            <person name="Barry K."/>
            <person name="LaButti K."/>
            <person name="Viragh M."/>
            <person name="Koriabine M."/>
            <person name="Yan M."/>
            <person name="Riley R."/>
            <person name="Champramary S."/>
            <person name="Plett K.L."/>
            <person name="Tsai I.J."/>
            <person name="Slot J."/>
            <person name="Sipos G."/>
            <person name="Plett J."/>
            <person name="Nagy L.G."/>
            <person name="Grigoriev I.V."/>
        </authorList>
    </citation>
    <scope>NUCLEOTIDE SEQUENCE</scope>
    <source>
        <strain evidence="2">HWK02</strain>
    </source>
</reference>
<accession>A0AA39QBM5</accession>
<sequence length="94" mass="10408">MEMRARLEVVIWRAAVSVGCLLVMAMLAMGLLGMKMDLRPGELLKGMRFVEMVTLMHGSRLPGLVGVDRVLLRYGVYKDGARVNLDVASDLDQT</sequence>
<dbReference type="Proteomes" id="UP001175228">
    <property type="component" value="Unassembled WGS sequence"/>
</dbReference>
<feature type="transmembrane region" description="Helical" evidence="1">
    <location>
        <begin position="12"/>
        <end position="32"/>
    </location>
</feature>
<dbReference type="AlphaFoldDB" id="A0AA39QBM5"/>
<keyword evidence="1" id="KW-0472">Membrane</keyword>
<keyword evidence="1" id="KW-0812">Transmembrane</keyword>
<evidence type="ECO:0000256" key="1">
    <source>
        <dbReference type="SAM" id="Phobius"/>
    </source>
</evidence>
<organism evidence="2 3">
    <name type="scientific">Armillaria luteobubalina</name>
    <dbReference type="NCBI Taxonomy" id="153913"/>
    <lineage>
        <taxon>Eukaryota</taxon>
        <taxon>Fungi</taxon>
        <taxon>Dikarya</taxon>
        <taxon>Basidiomycota</taxon>
        <taxon>Agaricomycotina</taxon>
        <taxon>Agaricomycetes</taxon>
        <taxon>Agaricomycetidae</taxon>
        <taxon>Agaricales</taxon>
        <taxon>Marasmiineae</taxon>
        <taxon>Physalacriaceae</taxon>
        <taxon>Armillaria</taxon>
    </lineage>
</organism>
<proteinExistence type="predicted"/>